<keyword evidence="3" id="KW-0805">Transcription regulation</keyword>
<evidence type="ECO:0000256" key="1">
    <source>
        <dbReference type="ARBA" id="ARBA00004123"/>
    </source>
</evidence>
<dbReference type="InterPro" id="IPR006751">
    <property type="entry name" value="TAFII55_prot_cons_reg"/>
</dbReference>
<evidence type="ECO:0000256" key="4">
    <source>
        <dbReference type="ARBA" id="ARBA00023163"/>
    </source>
</evidence>
<feature type="non-terminal residue" evidence="8">
    <location>
        <position position="197"/>
    </location>
</feature>
<evidence type="ECO:0000256" key="6">
    <source>
        <dbReference type="SAM" id="MobiDB-lite"/>
    </source>
</evidence>
<evidence type="ECO:0000256" key="5">
    <source>
        <dbReference type="ARBA" id="ARBA00023242"/>
    </source>
</evidence>
<dbReference type="CDD" id="cd08047">
    <property type="entry name" value="TAF7"/>
    <property type="match status" value="1"/>
</dbReference>
<feature type="domain" description="TAFII55 protein conserved region" evidence="7">
    <location>
        <begin position="1"/>
        <end position="87"/>
    </location>
</feature>
<dbReference type="GO" id="GO:0005669">
    <property type="term" value="C:transcription factor TFIID complex"/>
    <property type="evidence" value="ECO:0007669"/>
    <property type="project" value="InterPro"/>
</dbReference>
<dbReference type="GO" id="GO:0016251">
    <property type="term" value="F:RNA polymerase II general transcription initiation factor activity"/>
    <property type="evidence" value="ECO:0007669"/>
    <property type="project" value="TreeGrafter"/>
</dbReference>
<evidence type="ECO:0000313" key="8">
    <source>
        <dbReference type="EMBL" id="RKP11720.1"/>
    </source>
</evidence>
<dbReference type="PANTHER" id="PTHR12228:SF0">
    <property type="entry name" value="TATA-BOX BINDING PROTEIN ASSOCIATED FACTOR 7"/>
    <property type="match status" value="1"/>
</dbReference>
<proteinExistence type="inferred from homology"/>
<feature type="region of interest" description="Disordered" evidence="6">
    <location>
        <begin position="118"/>
        <end position="144"/>
    </location>
</feature>
<dbReference type="AlphaFoldDB" id="A0A4P9Y1M0"/>
<gene>
    <name evidence="8" type="ORF">BJ684DRAFT_3823</name>
</gene>
<accession>A0A4P9Y1M0</accession>
<keyword evidence="9" id="KW-1185">Reference proteome</keyword>
<evidence type="ECO:0000256" key="2">
    <source>
        <dbReference type="ARBA" id="ARBA00009368"/>
    </source>
</evidence>
<sequence>GRLVDLPTIIESQKSIDNRRFVKVADVTQMLVVDGPADLAAQSPDGITPPLNQVRQRRFRKRLSKQTIEQVEEEVERLLLADALAEEVEYGKLERDEYADEDEEDLARKLAQGFAELKEMDEDDEAGNEEEEDDDGDEVSVKRRALLQEMSSLTESIDRKESDLAKATNPIVKRRFEDIVSRLRVELESKKAQLDEL</sequence>
<feature type="non-terminal residue" evidence="8">
    <location>
        <position position="1"/>
    </location>
</feature>
<comment type="similarity">
    <text evidence="2">Belongs to the TAF7 family.</text>
</comment>
<name>A0A4P9Y1M0_9FUNG</name>
<dbReference type="InterPro" id="IPR037817">
    <property type="entry name" value="TAF7"/>
</dbReference>
<dbReference type="OrthoDB" id="153872at2759"/>
<dbReference type="SMART" id="SM01370">
    <property type="entry name" value="TAFII55_N"/>
    <property type="match status" value="1"/>
</dbReference>
<feature type="compositionally biased region" description="Acidic residues" evidence="6">
    <location>
        <begin position="119"/>
        <end position="138"/>
    </location>
</feature>
<keyword evidence="5" id="KW-0539">Nucleus</keyword>
<evidence type="ECO:0000259" key="7">
    <source>
        <dbReference type="SMART" id="SM01370"/>
    </source>
</evidence>
<comment type="subcellular location">
    <subcellularLocation>
        <location evidence="1">Nucleus</location>
    </subcellularLocation>
</comment>
<protein>
    <recommendedName>
        <fullName evidence="7">TAFII55 protein conserved region domain-containing protein</fullName>
    </recommendedName>
</protein>
<dbReference type="Pfam" id="PF04658">
    <property type="entry name" value="TAFII55_N"/>
    <property type="match status" value="1"/>
</dbReference>
<dbReference type="Proteomes" id="UP000267251">
    <property type="component" value="Unassembled WGS sequence"/>
</dbReference>
<keyword evidence="4" id="KW-0804">Transcription</keyword>
<evidence type="ECO:0000256" key="3">
    <source>
        <dbReference type="ARBA" id="ARBA00023015"/>
    </source>
</evidence>
<evidence type="ECO:0000313" key="9">
    <source>
        <dbReference type="Proteomes" id="UP000267251"/>
    </source>
</evidence>
<dbReference type="PANTHER" id="PTHR12228">
    <property type="entry name" value="TRANSCRIPTION INITIATION FACTOR TFIID 55 KD SUBUNIT-RELATED"/>
    <property type="match status" value="1"/>
</dbReference>
<dbReference type="GO" id="GO:0051123">
    <property type="term" value="P:RNA polymerase II preinitiation complex assembly"/>
    <property type="evidence" value="ECO:0007669"/>
    <property type="project" value="TreeGrafter"/>
</dbReference>
<dbReference type="EMBL" id="KZ988697">
    <property type="protein sequence ID" value="RKP11720.1"/>
    <property type="molecule type" value="Genomic_DNA"/>
</dbReference>
<organism evidence="8 9">
    <name type="scientific">Piptocephalis cylindrospora</name>
    <dbReference type="NCBI Taxonomy" id="1907219"/>
    <lineage>
        <taxon>Eukaryota</taxon>
        <taxon>Fungi</taxon>
        <taxon>Fungi incertae sedis</taxon>
        <taxon>Zoopagomycota</taxon>
        <taxon>Zoopagomycotina</taxon>
        <taxon>Zoopagomycetes</taxon>
        <taxon>Zoopagales</taxon>
        <taxon>Piptocephalidaceae</taxon>
        <taxon>Piptocephalis</taxon>
    </lineage>
</organism>
<reference evidence="9" key="1">
    <citation type="journal article" date="2018" name="Nat. Microbiol.">
        <title>Leveraging single-cell genomics to expand the fungal tree of life.</title>
        <authorList>
            <person name="Ahrendt S.R."/>
            <person name="Quandt C.A."/>
            <person name="Ciobanu D."/>
            <person name="Clum A."/>
            <person name="Salamov A."/>
            <person name="Andreopoulos B."/>
            <person name="Cheng J.F."/>
            <person name="Woyke T."/>
            <person name="Pelin A."/>
            <person name="Henrissat B."/>
            <person name="Reynolds N.K."/>
            <person name="Benny G.L."/>
            <person name="Smith M.E."/>
            <person name="James T.Y."/>
            <person name="Grigoriev I.V."/>
        </authorList>
    </citation>
    <scope>NUCLEOTIDE SEQUENCE [LARGE SCALE GENOMIC DNA]</scope>
</reference>